<dbReference type="Proteomes" id="UP001596620">
    <property type="component" value="Unassembled WGS sequence"/>
</dbReference>
<organism evidence="7 8">
    <name type="scientific">Lentibacillus kimchii</name>
    <dbReference type="NCBI Taxonomy" id="1542911"/>
    <lineage>
        <taxon>Bacteria</taxon>
        <taxon>Bacillati</taxon>
        <taxon>Bacillota</taxon>
        <taxon>Bacilli</taxon>
        <taxon>Bacillales</taxon>
        <taxon>Bacillaceae</taxon>
        <taxon>Lentibacillus</taxon>
    </lineage>
</organism>
<keyword evidence="3 4" id="KW-0975">Bacterial flagellum</keyword>
<keyword evidence="8" id="KW-1185">Reference proteome</keyword>
<comment type="function">
    <text evidence="4">Flagellin is the subunit protein which polymerizes to form the filaments of bacterial flagella.</text>
</comment>
<dbReference type="InterPro" id="IPR001029">
    <property type="entry name" value="Flagellin_N"/>
</dbReference>
<evidence type="ECO:0000259" key="6">
    <source>
        <dbReference type="Pfam" id="PF00700"/>
    </source>
</evidence>
<dbReference type="Pfam" id="PF00669">
    <property type="entry name" value="Flagellin_N"/>
    <property type="match status" value="1"/>
</dbReference>
<feature type="domain" description="Flagellin N-terminal" evidence="5">
    <location>
        <begin position="3"/>
        <end position="139"/>
    </location>
</feature>
<gene>
    <name evidence="7" type="ORF">ACFQU8_05760</name>
</gene>
<dbReference type="Gene3D" id="1.20.1330.10">
    <property type="entry name" value="f41 fragment of flagellin, N-terminal domain"/>
    <property type="match status" value="1"/>
</dbReference>
<name>A0ABW2UXD2_9BACI</name>
<feature type="domain" description="Flagellin C-terminal" evidence="6">
    <location>
        <begin position="386"/>
        <end position="471"/>
    </location>
</feature>
<evidence type="ECO:0000256" key="4">
    <source>
        <dbReference type="RuleBase" id="RU362073"/>
    </source>
</evidence>
<comment type="subcellular location">
    <subcellularLocation>
        <location evidence="4">Secreted</location>
    </subcellularLocation>
    <subcellularLocation>
        <location evidence="4">Bacterial flagellum</location>
    </subcellularLocation>
</comment>
<dbReference type="InterPro" id="IPR001492">
    <property type="entry name" value="Flagellin"/>
</dbReference>
<proteinExistence type="inferred from homology"/>
<dbReference type="Gene3D" id="6.10.280.190">
    <property type="match status" value="1"/>
</dbReference>
<keyword evidence="7" id="KW-0282">Flagellum</keyword>
<comment type="caution">
    <text evidence="7">The sequence shown here is derived from an EMBL/GenBank/DDBJ whole genome shotgun (WGS) entry which is preliminary data.</text>
</comment>
<dbReference type="RefSeq" id="WP_382358251.1">
    <property type="nucleotide sequence ID" value="NZ_JBHTGR010000010.1"/>
</dbReference>
<dbReference type="PANTHER" id="PTHR42792">
    <property type="entry name" value="FLAGELLIN"/>
    <property type="match status" value="1"/>
</dbReference>
<dbReference type="SUPFAM" id="SSF64518">
    <property type="entry name" value="Phase 1 flagellin"/>
    <property type="match status" value="1"/>
</dbReference>
<dbReference type="Gene3D" id="2.170.280.10">
    <property type="entry name" value="f41 fragment of flagellin, middle domain"/>
    <property type="match status" value="1"/>
</dbReference>
<keyword evidence="7" id="KW-0966">Cell projection</keyword>
<dbReference type="Gene3D" id="6.10.10.10">
    <property type="entry name" value="Flagellar export chaperone, C-terminal domain"/>
    <property type="match status" value="1"/>
</dbReference>
<evidence type="ECO:0000256" key="3">
    <source>
        <dbReference type="ARBA" id="ARBA00023143"/>
    </source>
</evidence>
<evidence type="ECO:0000313" key="8">
    <source>
        <dbReference type="Proteomes" id="UP001596620"/>
    </source>
</evidence>
<dbReference type="PRINTS" id="PR00207">
    <property type="entry name" value="FLAGELLIN"/>
</dbReference>
<evidence type="ECO:0000256" key="2">
    <source>
        <dbReference type="ARBA" id="ARBA00020110"/>
    </source>
</evidence>
<reference evidence="8" key="1">
    <citation type="journal article" date="2019" name="Int. J. Syst. Evol. Microbiol.">
        <title>The Global Catalogue of Microorganisms (GCM) 10K type strain sequencing project: providing services to taxonomists for standard genome sequencing and annotation.</title>
        <authorList>
            <consortium name="The Broad Institute Genomics Platform"/>
            <consortium name="The Broad Institute Genome Sequencing Center for Infectious Disease"/>
            <person name="Wu L."/>
            <person name="Ma J."/>
        </authorList>
    </citation>
    <scope>NUCLEOTIDE SEQUENCE [LARGE SCALE GENOMIC DNA]</scope>
    <source>
        <strain evidence="8">JCM 30234</strain>
    </source>
</reference>
<dbReference type="InterPro" id="IPR042187">
    <property type="entry name" value="Flagellin_C_sub2"/>
</dbReference>
<dbReference type="InterPro" id="IPR046358">
    <property type="entry name" value="Flagellin_C"/>
</dbReference>
<dbReference type="Gene3D" id="2.30.220.10">
    <property type="entry name" value="f41 fragment of flagellin, C-terminal domain"/>
    <property type="match status" value="1"/>
</dbReference>
<comment type="similarity">
    <text evidence="1 4">Belongs to the bacterial flagellin family.</text>
</comment>
<dbReference type="Pfam" id="PF00700">
    <property type="entry name" value="Flagellin_C"/>
    <property type="match status" value="1"/>
</dbReference>
<evidence type="ECO:0000313" key="7">
    <source>
        <dbReference type="EMBL" id="MFC7746743.1"/>
    </source>
</evidence>
<keyword evidence="4" id="KW-0964">Secreted</keyword>
<sequence length="472" mass="49401">MQINHNIAALNTQNQLQQNNNATQSSLEKLSSGMKINKAGDDAAGLAISEKMRGQIKGLEMAEKNAQDGISLVQTAEGAMNESHAILQRMRELSVQSANDSNSPDDREKLQNEVDQLSRALDDISNDTEFNGKKLLNGDFAKGNKDLTFHVGANEGQNLAVNIDDMSASSLNVGGIDGAQFEVTENTNNNIDQGKYSVVELEDGATVKDGTGSPNNTANVSYALQNENGDIAAVSDDGGKTYKNLQNNESIDDLASGTLDTGGSATTDFGGDPVISGTVNSTASGATATATVSSGVDLADGTYTVVDDSHGDVDSGESGLQNDQGDVVAISGTDAGGDKGKIWKSFSDTSETVLDTDSKVDAGEEIKVGSGDGLNISTQTSADAAIDTIQGAIDDVSAERSKLGAVQNRLDHTINNLSTSSENMTAAESRIRDTDMASEMMEFTKNNILSQASQSMLAQAQQRPQGVLQLLQ</sequence>
<evidence type="ECO:0000256" key="1">
    <source>
        <dbReference type="ARBA" id="ARBA00005709"/>
    </source>
</evidence>
<dbReference type="PANTHER" id="PTHR42792:SF2">
    <property type="entry name" value="FLAGELLIN"/>
    <property type="match status" value="1"/>
</dbReference>
<accession>A0ABW2UXD2</accession>
<evidence type="ECO:0000259" key="5">
    <source>
        <dbReference type="Pfam" id="PF00669"/>
    </source>
</evidence>
<protein>
    <recommendedName>
        <fullName evidence="2 4">Flagellin</fullName>
    </recommendedName>
</protein>
<dbReference type="EMBL" id="JBHTGR010000010">
    <property type="protein sequence ID" value="MFC7746743.1"/>
    <property type="molecule type" value="Genomic_DNA"/>
</dbReference>
<keyword evidence="7" id="KW-0969">Cilium</keyword>